<dbReference type="Gene3D" id="3.30.200.20">
    <property type="entry name" value="Phosphorylase Kinase, domain 1"/>
    <property type="match status" value="1"/>
</dbReference>
<evidence type="ECO:0000256" key="7">
    <source>
        <dbReference type="ARBA" id="ARBA00022734"/>
    </source>
</evidence>
<dbReference type="GO" id="GO:0004672">
    <property type="term" value="F:protein kinase activity"/>
    <property type="evidence" value="ECO:0007669"/>
    <property type="project" value="InterPro"/>
</dbReference>
<keyword evidence="7" id="KW-0430">Lectin</keyword>
<dbReference type="InterPro" id="IPR001220">
    <property type="entry name" value="Legume_lectin_dom"/>
</dbReference>
<comment type="subcellular location">
    <subcellularLocation>
        <location evidence="1">Membrane</location>
        <topology evidence="1">Single-pass type I membrane protein</topology>
    </subcellularLocation>
</comment>
<sequence length="637" mass="71238">MSSSGLPCLSESFFMLILLHLLLPSFCSASVLINMTQFYPNDPDIIYEGDAYASSGAIHLTSVNIPYRVGRATWAKPVQLQDLKGQVADFTAHFSLTINNAQNQNSCGGGIAFFLAPFGFPIPPNSAGGFLGLFNNTGTTKNQIVMFEFDTFPNEWDPKMQHVGINNRSISSATSLAWNATFYMGKPADVQIIYNATTKNLSASWTYEQKPPVPMPTSLSYTIDLTEILPEFVTIGFSAATSNCSEQHIINSWAFTSTSNRNQGEGNKTPSFNKVLIAVIVVSFFLLVLLAGVAWWIVKTRFKKSDRDDRRRVYAGLAINMDIERGALPRKFSYQELRAATNRFASDRRLGHGGSGHVYKGTLGNQGRVIAVKRIFAQYENSEKLFINEVKIISRLVHRNLVKFIGWCHEQGEFLLVYEYMPNGSLDMHLFGNGRMLQWEVRYKIALGLASALHYLHEDAGQCVLHRDIKSANILLDTDFSTKLGDFGVAKLVDPLLRTQNTGVVGTLGYLAPEYLNEGRASRESDMFSFGVVALEIACGRRSYEFEEFQVPLIRWVWQLHLAGDLLSVADERLEGMFDDKEMECLLVVGLWCTHPDKRERPKAGEVIKVLQKEAPLPELPTNMHELEFYALALSAV</sequence>
<accession>A0A8T0CWF4</accession>
<organism evidence="18 19">
    <name type="scientific">Corymbia citriodora subsp. variegata</name>
    <dbReference type="NCBI Taxonomy" id="360336"/>
    <lineage>
        <taxon>Eukaryota</taxon>
        <taxon>Viridiplantae</taxon>
        <taxon>Streptophyta</taxon>
        <taxon>Embryophyta</taxon>
        <taxon>Tracheophyta</taxon>
        <taxon>Spermatophyta</taxon>
        <taxon>Magnoliopsida</taxon>
        <taxon>eudicotyledons</taxon>
        <taxon>Gunneridae</taxon>
        <taxon>Pentapetalae</taxon>
        <taxon>rosids</taxon>
        <taxon>malvids</taxon>
        <taxon>Myrtales</taxon>
        <taxon>Myrtaceae</taxon>
        <taxon>Myrtoideae</taxon>
        <taxon>Eucalypteae</taxon>
        <taxon>Corymbia</taxon>
    </lineage>
</organism>
<dbReference type="EMBL" id="MU089522">
    <property type="protein sequence ID" value="KAF7851938.1"/>
    <property type="molecule type" value="Genomic_DNA"/>
</dbReference>
<evidence type="ECO:0000313" key="18">
    <source>
        <dbReference type="EMBL" id="KAF7851938.1"/>
    </source>
</evidence>
<dbReference type="InterPro" id="IPR000719">
    <property type="entry name" value="Prot_kinase_dom"/>
</dbReference>
<feature type="transmembrane region" description="Helical" evidence="15">
    <location>
        <begin position="275"/>
        <end position="298"/>
    </location>
</feature>
<name>A0A8T0CWF4_CORYI</name>
<protein>
    <recommendedName>
        <fullName evidence="17">Protein kinase domain-containing protein</fullName>
    </recommendedName>
</protein>
<evidence type="ECO:0000256" key="4">
    <source>
        <dbReference type="ARBA" id="ARBA00022679"/>
    </source>
</evidence>
<feature type="binding site" evidence="14">
    <location>
        <position position="373"/>
    </location>
    <ligand>
        <name>ATP</name>
        <dbReference type="ChEBI" id="CHEBI:30616"/>
    </ligand>
</feature>
<evidence type="ECO:0000259" key="17">
    <source>
        <dbReference type="PROSITE" id="PS50011"/>
    </source>
</evidence>
<dbReference type="PROSITE" id="PS00308">
    <property type="entry name" value="LECTIN_LEGUME_ALPHA"/>
    <property type="match status" value="1"/>
</dbReference>
<dbReference type="GO" id="GO:0016020">
    <property type="term" value="C:membrane"/>
    <property type="evidence" value="ECO:0007669"/>
    <property type="project" value="UniProtKB-SubCell"/>
</dbReference>
<dbReference type="Gene3D" id="1.10.510.10">
    <property type="entry name" value="Transferase(Phosphotransferase) domain 1"/>
    <property type="match status" value="1"/>
</dbReference>
<dbReference type="Gramene" id="rna-gnl|WGS:JABURB|Cocit.L1650.1">
    <property type="protein sequence ID" value="cds-KAF7851938.1"/>
    <property type="gene ID" value="gene-BT93_L1650"/>
</dbReference>
<dbReference type="CDD" id="cd06899">
    <property type="entry name" value="lectin_legume_LecRK_Arcelin_ConA"/>
    <property type="match status" value="1"/>
</dbReference>
<dbReference type="PROSITE" id="PS00107">
    <property type="entry name" value="PROTEIN_KINASE_ATP"/>
    <property type="match status" value="1"/>
</dbReference>
<dbReference type="PROSITE" id="PS50011">
    <property type="entry name" value="PROTEIN_KINASE_DOM"/>
    <property type="match status" value="1"/>
</dbReference>
<keyword evidence="19" id="KW-1185">Reference proteome</keyword>
<dbReference type="CDD" id="cd14066">
    <property type="entry name" value="STKc_IRAK"/>
    <property type="match status" value="1"/>
</dbReference>
<comment type="similarity">
    <text evidence="2">In the N-terminal section; belongs to the leguminous lectin family.</text>
</comment>
<evidence type="ECO:0000256" key="11">
    <source>
        <dbReference type="ARBA" id="ARBA00022989"/>
    </source>
</evidence>
<keyword evidence="4" id="KW-0808">Transferase</keyword>
<feature type="domain" description="Protein kinase" evidence="17">
    <location>
        <begin position="344"/>
        <end position="620"/>
    </location>
</feature>
<dbReference type="FunFam" id="3.30.200.20:FF:000178">
    <property type="entry name" value="serine/threonine-protein kinase PBS1-like"/>
    <property type="match status" value="1"/>
</dbReference>
<evidence type="ECO:0000256" key="9">
    <source>
        <dbReference type="ARBA" id="ARBA00022777"/>
    </source>
</evidence>
<dbReference type="AlphaFoldDB" id="A0A8T0CWF4"/>
<dbReference type="Gene3D" id="2.60.120.200">
    <property type="match status" value="1"/>
</dbReference>
<dbReference type="InterPro" id="IPR011009">
    <property type="entry name" value="Kinase-like_dom_sf"/>
</dbReference>
<evidence type="ECO:0000256" key="13">
    <source>
        <dbReference type="ARBA" id="ARBA00023170"/>
    </source>
</evidence>
<keyword evidence="5 15" id="KW-0812">Transmembrane</keyword>
<keyword evidence="10 14" id="KW-0067">ATP-binding</keyword>
<evidence type="ECO:0000256" key="2">
    <source>
        <dbReference type="ARBA" id="ARBA00008536"/>
    </source>
</evidence>
<dbReference type="InterPro" id="IPR000985">
    <property type="entry name" value="Lectin_LegA_CS"/>
</dbReference>
<dbReference type="FunFam" id="1.10.510.10:FF:000522">
    <property type="entry name" value="L-type lectin-domain containing receptor kinase IX.1"/>
    <property type="match status" value="1"/>
</dbReference>
<dbReference type="SMART" id="SM00220">
    <property type="entry name" value="S_TKc"/>
    <property type="match status" value="1"/>
</dbReference>
<evidence type="ECO:0000256" key="15">
    <source>
        <dbReference type="SAM" id="Phobius"/>
    </source>
</evidence>
<evidence type="ECO:0000256" key="1">
    <source>
        <dbReference type="ARBA" id="ARBA00004479"/>
    </source>
</evidence>
<feature type="signal peptide" evidence="16">
    <location>
        <begin position="1"/>
        <end position="29"/>
    </location>
</feature>
<dbReference type="Pfam" id="PF00139">
    <property type="entry name" value="Lectin_legB"/>
    <property type="match status" value="1"/>
</dbReference>
<keyword evidence="9" id="KW-0418">Kinase</keyword>
<dbReference type="InterPro" id="IPR013320">
    <property type="entry name" value="ConA-like_dom_sf"/>
</dbReference>
<proteinExistence type="inferred from homology"/>
<keyword evidence="8 14" id="KW-0547">Nucleotide-binding</keyword>
<dbReference type="PANTHER" id="PTHR27007">
    <property type="match status" value="1"/>
</dbReference>
<dbReference type="SUPFAM" id="SSF56112">
    <property type="entry name" value="Protein kinase-like (PK-like)"/>
    <property type="match status" value="1"/>
</dbReference>
<keyword evidence="6 16" id="KW-0732">Signal</keyword>
<comment type="caution">
    <text evidence="18">The sequence shown here is derived from an EMBL/GenBank/DDBJ whole genome shotgun (WGS) entry which is preliminary data.</text>
</comment>
<dbReference type="PROSITE" id="PS00108">
    <property type="entry name" value="PROTEIN_KINASE_ST"/>
    <property type="match status" value="1"/>
</dbReference>
<evidence type="ECO:0000256" key="5">
    <source>
        <dbReference type="ARBA" id="ARBA00022692"/>
    </source>
</evidence>
<gene>
    <name evidence="18" type="ORF">BT93_L1650</name>
</gene>
<evidence type="ECO:0000256" key="16">
    <source>
        <dbReference type="SAM" id="SignalP"/>
    </source>
</evidence>
<evidence type="ECO:0000256" key="3">
    <source>
        <dbReference type="ARBA" id="ARBA00010217"/>
    </source>
</evidence>
<comment type="similarity">
    <text evidence="3">In the C-terminal section; belongs to the protein kinase superfamily. Ser/Thr protein kinase family.</text>
</comment>
<keyword evidence="11 15" id="KW-1133">Transmembrane helix</keyword>
<evidence type="ECO:0000256" key="6">
    <source>
        <dbReference type="ARBA" id="ARBA00022729"/>
    </source>
</evidence>
<evidence type="ECO:0000256" key="8">
    <source>
        <dbReference type="ARBA" id="ARBA00022741"/>
    </source>
</evidence>
<dbReference type="OrthoDB" id="4062651at2759"/>
<dbReference type="SUPFAM" id="SSF49899">
    <property type="entry name" value="Concanavalin A-like lectins/glucanases"/>
    <property type="match status" value="1"/>
</dbReference>
<dbReference type="InterPro" id="IPR017441">
    <property type="entry name" value="Protein_kinase_ATP_BS"/>
</dbReference>
<evidence type="ECO:0000313" key="19">
    <source>
        <dbReference type="Proteomes" id="UP000806378"/>
    </source>
</evidence>
<evidence type="ECO:0000256" key="14">
    <source>
        <dbReference type="PROSITE-ProRule" id="PRU10141"/>
    </source>
</evidence>
<evidence type="ECO:0000256" key="12">
    <source>
        <dbReference type="ARBA" id="ARBA00023136"/>
    </source>
</evidence>
<reference evidence="18" key="1">
    <citation type="submission" date="2020-05" db="EMBL/GenBank/DDBJ databases">
        <title>WGS assembly of Corymbia citriodora subspecies variegata.</title>
        <authorList>
            <person name="Barry K."/>
            <person name="Hundley H."/>
            <person name="Shu S."/>
            <person name="Jenkins J."/>
            <person name="Grimwood J."/>
            <person name="Baten A."/>
        </authorList>
    </citation>
    <scope>NUCLEOTIDE SEQUENCE</scope>
    <source>
        <strain evidence="18">CV2-018</strain>
    </source>
</reference>
<feature type="chain" id="PRO_5035832376" description="Protein kinase domain-containing protein" evidence="16">
    <location>
        <begin position="30"/>
        <end position="637"/>
    </location>
</feature>
<keyword evidence="12 15" id="KW-0472">Membrane</keyword>
<dbReference type="InterPro" id="IPR008271">
    <property type="entry name" value="Ser/Thr_kinase_AS"/>
</dbReference>
<dbReference type="GO" id="GO:0030246">
    <property type="term" value="F:carbohydrate binding"/>
    <property type="evidence" value="ECO:0007669"/>
    <property type="project" value="UniProtKB-KW"/>
</dbReference>
<dbReference type="Pfam" id="PF00069">
    <property type="entry name" value="Pkinase"/>
    <property type="match status" value="1"/>
</dbReference>
<dbReference type="InterPro" id="IPR050528">
    <property type="entry name" value="L-type_Lectin-RKs"/>
</dbReference>
<evidence type="ECO:0000256" key="10">
    <source>
        <dbReference type="ARBA" id="ARBA00022840"/>
    </source>
</evidence>
<dbReference type="GO" id="GO:0005524">
    <property type="term" value="F:ATP binding"/>
    <property type="evidence" value="ECO:0007669"/>
    <property type="project" value="UniProtKB-UniRule"/>
</dbReference>
<keyword evidence="13" id="KW-0675">Receptor</keyword>
<dbReference type="Proteomes" id="UP000806378">
    <property type="component" value="Unassembled WGS sequence"/>
</dbReference>